<gene>
    <name evidence="2" type="ORF">GY632_4303</name>
</gene>
<evidence type="ECO:0000313" key="2">
    <source>
        <dbReference type="EMBL" id="KAF3893223.1"/>
    </source>
</evidence>
<sequence>MRYAKSARWGCFMRKISTASRLQQHNWAKPKAQAGSSGASPVSLSSSPPAGEEDAVGASYCISVKKYPDGMFNKAFVLTMDNGREVVAKVPNPNAGIPHYTTASEVATMDFVSS</sequence>
<feature type="region of interest" description="Disordered" evidence="1">
    <location>
        <begin position="23"/>
        <end position="53"/>
    </location>
</feature>
<comment type="caution">
    <text evidence="2">The sequence shown here is derived from an EMBL/GenBank/DDBJ whole genome shotgun (WGS) entry which is preliminary data.</text>
</comment>
<dbReference type="InterPro" id="IPR051035">
    <property type="entry name" value="Mito_inheritance_9"/>
</dbReference>
<evidence type="ECO:0000256" key="1">
    <source>
        <dbReference type="SAM" id="MobiDB-lite"/>
    </source>
</evidence>
<evidence type="ECO:0000313" key="3">
    <source>
        <dbReference type="Proteomes" id="UP000749309"/>
    </source>
</evidence>
<organism evidence="2 3">
    <name type="scientific">Trichophyton interdigitale</name>
    <dbReference type="NCBI Taxonomy" id="101480"/>
    <lineage>
        <taxon>Eukaryota</taxon>
        <taxon>Fungi</taxon>
        <taxon>Dikarya</taxon>
        <taxon>Ascomycota</taxon>
        <taxon>Pezizomycotina</taxon>
        <taxon>Eurotiomycetes</taxon>
        <taxon>Eurotiomycetidae</taxon>
        <taxon>Onygenales</taxon>
        <taxon>Arthrodermataceae</taxon>
        <taxon>Trichophyton</taxon>
    </lineage>
</organism>
<accession>A0A9P4YG93</accession>
<name>A0A9P4YG93_9EURO</name>
<protein>
    <submittedName>
        <fullName evidence="2">Uncharacterized protein</fullName>
    </submittedName>
</protein>
<dbReference type="EMBL" id="JAAQVJ010000144">
    <property type="protein sequence ID" value="KAF3893223.1"/>
    <property type="molecule type" value="Genomic_DNA"/>
</dbReference>
<dbReference type="PANTHER" id="PTHR36091:SF1">
    <property type="entry name" value="ALTERED INHERITANCE OF MITOCHONDRIA PROTEIN 9, MITOCHONDRIAL"/>
    <property type="match status" value="1"/>
</dbReference>
<reference evidence="2" key="1">
    <citation type="submission" date="2020-03" db="EMBL/GenBank/DDBJ databases">
        <title>Whole Genome Sequence of Trichophyton interdigitale from India.</title>
        <authorList>
            <person name="Kumar P."/>
        </authorList>
    </citation>
    <scope>NUCLEOTIDE SEQUENCE</scope>
    <source>
        <strain evidence="2">UCMS-IGIB-CI14</strain>
    </source>
</reference>
<proteinExistence type="predicted"/>
<feature type="compositionally biased region" description="Low complexity" evidence="1">
    <location>
        <begin position="34"/>
        <end position="50"/>
    </location>
</feature>
<dbReference type="AlphaFoldDB" id="A0A9P4YG93"/>
<dbReference type="GO" id="GO:0005739">
    <property type="term" value="C:mitochondrion"/>
    <property type="evidence" value="ECO:0007669"/>
    <property type="project" value="TreeGrafter"/>
</dbReference>
<dbReference type="PANTHER" id="PTHR36091">
    <property type="entry name" value="ALTERED INHERITANCE OF MITOCHONDRIA PROTEIN 9, MITOCHONDRIAL"/>
    <property type="match status" value="1"/>
</dbReference>
<dbReference type="Proteomes" id="UP000749309">
    <property type="component" value="Unassembled WGS sequence"/>
</dbReference>